<dbReference type="FunFam" id="3.30.559.10:FF:000023">
    <property type="entry name" value="Non-ribosomal peptide synthetase"/>
    <property type="match status" value="1"/>
</dbReference>
<keyword evidence="12" id="KW-1185">Reference proteome</keyword>
<feature type="compositionally biased region" description="Basic and acidic residues" evidence="9">
    <location>
        <begin position="1154"/>
        <end position="1171"/>
    </location>
</feature>
<dbReference type="InterPro" id="IPR001031">
    <property type="entry name" value="Thioesterase"/>
</dbReference>
<dbReference type="InterPro" id="IPR010071">
    <property type="entry name" value="AA_adenyl_dom"/>
</dbReference>
<dbReference type="InterPro" id="IPR045851">
    <property type="entry name" value="AMP-bd_C_sf"/>
</dbReference>
<evidence type="ECO:0000256" key="3">
    <source>
        <dbReference type="ARBA" id="ARBA00007380"/>
    </source>
</evidence>
<dbReference type="CDD" id="cd19535">
    <property type="entry name" value="Cyc_NRPS"/>
    <property type="match status" value="1"/>
</dbReference>
<dbReference type="PANTHER" id="PTHR45527">
    <property type="entry name" value="NONRIBOSOMAL PEPTIDE SYNTHETASE"/>
    <property type="match status" value="1"/>
</dbReference>
<sequence length="1798" mass="195014">MSTTALMAELRGAGAVLWEEDGRLRYRAPKGVLTPNRLDALRAGKEEVLALLRAEQRPVALVPDPDAAHEPFPLTDVQTAYLLGRNDAFGHGGVACHACLEVAYPDLDPERTEAAWNRLVERHAMLRAVAEADGYQRVLPAVPHLDVPCVDLREADAAHVERELAAVREELGHKIHPADRWPLYELRVTRCPDRALLHLSLDFLTADWASIRLLLSEFEALHADPEHELPPLTAGFRDYLLAERQLREGPRYQRDRAYWWSRLDELPPAPELPLAAGESAPRFTRRQLRLDRSAWQRLKQQAQLRDLTPSAAVLAAYAAAIERWSRTPRFSLNLTVLNRQPLHPETDRIVGDFTSVNALAVDWTRGRSFAQRAAALGERLFEDLDHRLCSGVEVLRELARRRGRAQALLPIVFTSAIGLGEPTGTGRLDGFGITQTPQVFVDCQAMDDADGLLVNWDARDGVFPDGLLDDMFAAFEALLHDLADGPQAWEAAEPVPLPSWQAEERRRANDTAAELPDTLLHQPFFAQAARTPERPAVLGPAGTLSYRQLAARATAVARALRAAGCTPGAHVAVVMDKGPEQVAAVLGTLLAGAVYLPIDTTQPPLRRAAIREDAGAHLVLTQSWLEPEGTAIAVDLLADAEPGSLDPGSLDPGRPEPGDPDAPAYLIYTSGSTGKPKGVLVSHRAAGNTIADINRRFAVGAEDRVLALAQLGFDLSVYDVFGPLSAGGALVLPAADRRTDPSHWAELIAEHRVSLWNSVPALMHLLGGYLAGEPAIGLPSLRLALLSGDWIPLTLPDEITGRLPGLRVIGLGGATEAAIWSIHHPYQGLEPGWRSIPYGRPLANQGWRVLDAHGRDCPVWAVGELYISGAGLAQGYFGDPDTTGFRFVDHPDGQHLYRTGDFGRYLPGGEIEFLGREDTQVKLRGHRIELGEIEAALLDHPAVAAAGVVLDGTDADRALLAVVEPARTSPAPFAPPVLDEPAEGPTRSQVEIYVERLDAAVLASMAHALDELTRTGATVDPRHTWLVGRWWALLGDRTRATAAEVQRAWAELDAAWTPELGSPEFLAYLRRNAERLPQLLTGTQNPVELLFPEGGFDTARALYREHSMARYLNTAVASLLGQLAAGAARPLRVLEVGAGTGGTTEGVLAALDSARPDGQRPDGQRSDGERPDYLFTDVSPFFLPEARTRFGDRPWVRFGVFDVDQDHRAQGLAPNSFDVVLAAGVLENARDTAAALARLADLVAPGGWLVLTEPTREHPWILASQAFMMQRPQDERRSAGASYLDRAEWLELLARSAGAERVLCLPADDHPLAPQGVHLFAARLKTDRVPVTEAELLAHLSERLPGHMLPGHLQLVDALPLSGNGKVDRRTLAGWRPARTEAARTARTDDLADPFEARLAALWAQALAVPQVGRTEDFYSLGADSLITARMTGRLRAEVPEAAAVPFDSLLRRLLNHPTVAALAEFLRAFDGAPDSVPDDSGRRAEGSNAVLVPLGPASEGPVRVLFHAGLGTMDCFRPLAAQLAAQRLGPVLGIVIDDPEVYTAQPPAGVVERLADDYTARLLAEGHTRFQLVGYCLGGLFAAEVARRLDERGATVEDLALISSHPVVIDVEDDLMIELLFVPNLHISLQQAGFGEVAADELLRAFLQVLERHGGRVPEGELAKVGGDPGLDAVAGFVGRLGAVGREERFERYARAASEASGQHMPAEMVAGMFRVYRQSFLAARFTPEPYAGDIRFLRPTASSGFAPGMDESTLAFWREVGIGELAVAEIEGNHFSCIEESNARAVAELLAEGITR</sequence>
<dbReference type="InterPro" id="IPR000873">
    <property type="entry name" value="AMP-dep_synth/lig_dom"/>
</dbReference>
<dbReference type="Pfam" id="PF00668">
    <property type="entry name" value="Condensation"/>
    <property type="match status" value="1"/>
</dbReference>
<evidence type="ECO:0000256" key="1">
    <source>
        <dbReference type="ARBA" id="ARBA00001957"/>
    </source>
</evidence>
<reference evidence="11 12" key="1">
    <citation type="submission" date="2019-06" db="EMBL/GenBank/DDBJ databases">
        <title>Sequencing the genomes of 1000 actinobacteria strains.</title>
        <authorList>
            <person name="Klenk H.-P."/>
        </authorList>
    </citation>
    <scope>NUCLEOTIDE SEQUENCE [LARGE SCALE GENOMIC DNA]</scope>
    <source>
        <strain evidence="11 12">DSM 44826</strain>
    </source>
</reference>
<dbReference type="Proteomes" id="UP000317940">
    <property type="component" value="Unassembled WGS sequence"/>
</dbReference>
<accession>A0A561T626</accession>
<feature type="region of interest" description="Disordered" evidence="9">
    <location>
        <begin position="1152"/>
        <end position="1171"/>
    </location>
</feature>
<dbReference type="GO" id="GO:0043041">
    <property type="term" value="P:amino acid activation for nonribosomal peptide biosynthetic process"/>
    <property type="evidence" value="ECO:0007669"/>
    <property type="project" value="TreeGrafter"/>
</dbReference>
<dbReference type="GO" id="GO:0009403">
    <property type="term" value="P:toxin biosynthetic process"/>
    <property type="evidence" value="ECO:0007669"/>
    <property type="project" value="UniProtKB-ARBA"/>
</dbReference>
<dbReference type="InterPro" id="IPR041464">
    <property type="entry name" value="TubC_N"/>
</dbReference>
<dbReference type="GO" id="GO:0016874">
    <property type="term" value="F:ligase activity"/>
    <property type="evidence" value="ECO:0007669"/>
    <property type="project" value="UniProtKB-KW"/>
</dbReference>
<dbReference type="SUPFAM" id="SSF53474">
    <property type="entry name" value="alpha/beta-Hydrolases"/>
    <property type="match status" value="1"/>
</dbReference>
<dbReference type="InterPro" id="IPR042099">
    <property type="entry name" value="ANL_N_sf"/>
</dbReference>
<dbReference type="Gene3D" id="3.40.50.1820">
    <property type="entry name" value="alpha/beta hydrolase"/>
    <property type="match status" value="1"/>
</dbReference>
<dbReference type="InterPro" id="IPR057737">
    <property type="entry name" value="Condensation_MtbB-like"/>
</dbReference>
<dbReference type="GO" id="GO:0000036">
    <property type="term" value="F:acyl carrier activity"/>
    <property type="evidence" value="ECO:0007669"/>
    <property type="project" value="TreeGrafter"/>
</dbReference>
<dbReference type="PROSITE" id="PS00012">
    <property type="entry name" value="PHOSPHOPANTETHEINE"/>
    <property type="match status" value="1"/>
</dbReference>
<dbReference type="InterPro" id="IPR001242">
    <property type="entry name" value="Condensation_dom"/>
</dbReference>
<dbReference type="InterPro" id="IPR036736">
    <property type="entry name" value="ACP-like_sf"/>
</dbReference>
<dbReference type="GO" id="GO:0031177">
    <property type="term" value="F:phosphopantetheine binding"/>
    <property type="evidence" value="ECO:0007669"/>
    <property type="project" value="TreeGrafter"/>
</dbReference>
<dbReference type="InterPro" id="IPR023213">
    <property type="entry name" value="CAT-like_dom_sf"/>
</dbReference>
<dbReference type="InterPro" id="IPR029063">
    <property type="entry name" value="SAM-dependent_MTases_sf"/>
</dbReference>
<comment type="similarity">
    <text evidence="3">Belongs to the ATP-dependent AMP-binding enzyme family. MbtB subfamily.</text>
</comment>
<dbReference type="InterPro" id="IPR006162">
    <property type="entry name" value="Ppantetheine_attach_site"/>
</dbReference>
<comment type="pathway">
    <text evidence="2">Siderophore biosynthesis; mycobactin biosynthesis.</text>
</comment>
<dbReference type="Gene3D" id="3.30.300.30">
    <property type="match status" value="1"/>
</dbReference>
<dbReference type="GO" id="GO:0005737">
    <property type="term" value="C:cytoplasm"/>
    <property type="evidence" value="ECO:0007669"/>
    <property type="project" value="TreeGrafter"/>
</dbReference>
<dbReference type="SUPFAM" id="SSF52777">
    <property type="entry name" value="CoA-dependent acyltransferases"/>
    <property type="match status" value="2"/>
</dbReference>
<evidence type="ECO:0000256" key="2">
    <source>
        <dbReference type="ARBA" id="ARBA00005102"/>
    </source>
</evidence>
<evidence type="ECO:0000313" key="11">
    <source>
        <dbReference type="EMBL" id="TWF82561.1"/>
    </source>
</evidence>
<proteinExistence type="inferred from homology"/>
<dbReference type="SUPFAM" id="SSF47336">
    <property type="entry name" value="ACP-like"/>
    <property type="match status" value="1"/>
</dbReference>
<dbReference type="Pfam" id="PF18563">
    <property type="entry name" value="TubC_N"/>
    <property type="match status" value="1"/>
</dbReference>
<dbReference type="InterPro" id="IPR009081">
    <property type="entry name" value="PP-bd_ACP"/>
</dbReference>
<keyword evidence="5" id="KW-0596">Phosphopantetheine</keyword>
<evidence type="ECO:0000256" key="8">
    <source>
        <dbReference type="ARBA" id="ARBA00033440"/>
    </source>
</evidence>
<evidence type="ECO:0000256" key="7">
    <source>
        <dbReference type="ARBA" id="ARBA00022598"/>
    </source>
</evidence>
<dbReference type="FunFam" id="3.40.50.12780:FF:000012">
    <property type="entry name" value="Non-ribosomal peptide synthetase"/>
    <property type="match status" value="1"/>
</dbReference>
<evidence type="ECO:0000256" key="4">
    <source>
        <dbReference type="ARBA" id="ARBA00016743"/>
    </source>
</evidence>
<dbReference type="EMBL" id="VIWT01000004">
    <property type="protein sequence ID" value="TWF82561.1"/>
    <property type="molecule type" value="Genomic_DNA"/>
</dbReference>
<dbReference type="Gene3D" id="1.10.10.1830">
    <property type="entry name" value="Non-ribosomal peptide synthase, adenylation domain"/>
    <property type="match status" value="1"/>
</dbReference>
<keyword evidence="7" id="KW-0436">Ligase</keyword>
<dbReference type="Gene3D" id="1.10.1200.10">
    <property type="entry name" value="ACP-like"/>
    <property type="match status" value="1"/>
</dbReference>
<comment type="cofactor">
    <cofactor evidence="1">
        <name>pantetheine 4'-phosphate</name>
        <dbReference type="ChEBI" id="CHEBI:47942"/>
    </cofactor>
</comment>
<keyword evidence="6" id="KW-0597">Phosphoprotein</keyword>
<dbReference type="SUPFAM" id="SSF56801">
    <property type="entry name" value="Acetyl-CoA synthetase-like"/>
    <property type="match status" value="1"/>
</dbReference>
<dbReference type="Gene3D" id="3.40.50.150">
    <property type="entry name" value="Vaccinia Virus protein VP39"/>
    <property type="match status" value="1"/>
</dbReference>
<feature type="domain" description="Carrier" evidence="10">
    <location>
        <begin position="1390"/>
        <end position="1471"/>
    </location>
</feature>
<dbReference type="Pfam" id="PF00550">
    <property type="entry name" value="PP-binding"/>
    <property type="match status" value="1"/>
</dbReference>
<dbReference type="InterPro" id="IPR013217">
    <property type="entry name" value="Methyltransf_12"/>
</dbReference>
<dbReference type="InterPro" id="IPR029058">
    <property type="entry name" value="AB_hydrolase_fold"/>
</dbReference>
<feature type="region of interest" description="Disordered" evidence="9">
    <location>
        <begin position="643"/>
        <end position="663"/>
    </location>
</feature>
<dbReference type="RefSeq" id="WP_145909863.1">
    <property type="nucleotide sequence ID" value="NZ_BAAAMZ010000002.1"/>
</dbReference>
<dbReference type="PROSITE" id="PS50075">
    <property type="entry name" value="CARRIER"/>
    <property type="match status" value="1"/>
</dbReference>
<evidence type="ECO:0000256" key="5">
    <source>
        <dbReference type="ARBA" id="ARBA00022450"/>
    </source>
</evidence>
<dbReference type="InterPro" id="IPR020845">
    <property type="entry name" value="AMP-binding_CS"/>
</dbReference>
<dbReference type="InterPro" id="IPR044894">
    <property type="entry name" value="TubC_N_sf"/>
</dbReference>
<evidence type="ECO:0000256" key="9">
    <source>
        <dbReference type="SAM" id="MobiDB-lite"/>
    </source>
</evidence>
<dbReference type="PROSITE" id="PS00455">
    <property type="entry name" value="AMP_BINDING"/>
    <property type="match status" value="1"/>
</dbReference>
<dbReference type="CDD" id="cd12114">
    <property type="entry name" value="A_NRPS_TlmIV_like"/>
    <property type="match status" value="1"/>
</dbReference>
<comment type="caution">
    <text evidence="11">The sequence shown here is derived from an EMBL/GenBank/DDBJ whole genome shotgun (WGS) entry which is preliminary data.</text>
</comment>
<gene>
    <name evidence="11" type="ORF">FHX73_1443</name>
</gene>
<evidence type="ECO:0000259" key="10">
    <source>
        <dbReference type="PROSITE" id="PS50075"/>
    </source>
</evidence>
<evidence type="ECO:0000313" key="12">
    <source>
        <dbReference type="Proteomes" id="UP000317940"/>
    </source>
</evidence>
<dbReference type="SUPFAM" id="SSF53335">
    <property type="entry name" value="S-adenosyl-L-methionine-dependent methyltransferases"/>
    <property type="match status" value="1"/>
</dbReference>
<dbReference type="Pfam" id="PF08242">
    <property type="entry name" value="Methyltransf_12"/>
    <property type="match status" value="1"/>
</dbReference>
<dbReference type="OrthoDB" id="5478077at2"/>
<dbReference type="Gene3D" id="3.30.559.30">
    <property type="entry name" value="Nonribosomal peptide synthetase, condensation domain"/>
    <property type="match status" value="1"/>
</dbReference>
<dbReference type="Pfam" id="PF00975">
    <property type="entry name" value="Thioesterase"/>
    <property type="match status" value="1"/>
</dbReference>
<evidence type="ECO:0000256" key="6">
    <source>
        <dbReference type="ARBA" id="ARBA00022553"/>
    </source>
</evidence>
<name>A0A561T626_9ACTN</name>
<dbReference type="NCBIfam" id="TIGR01733">
    <property type="entry name" value="AA-adenyl-dom"/>
    <property type="match status" value="1"/>
</dbReference>
<dbReference type="Gene3D" id="3.30.559.10">
    <property type="entry name" value="Chloramphenicol acetyltransferase-like domain"/>
    <property type="match status" value="1"/>
</dbReference>
<protein>
    <recommendedName>
        <fullName evidence="4">Phenyloxazoline synthase MbtB</fullName>
    </recommendedName>
    <alternativeName>
        <fullName evidence="8">Mycobactin synthetase protein B</fullName>
    </alternativeName>
</protein>
<dbReference type="PANTHER" id="PTHR45527:SF10">
    <property type="entry name" value="PYOCHELIN SYNTHASE PCHF"/>
    <property type="match status" value="1"/>
</dbReference>
<dbReference type="FunFam" id="3.30.559.30:FF:000006">
    <property type="entry name" value="Yersiniabactin polyketide/non-ribosomal peptide synthetase"/>
    <property type="match status" value="1"/>
</dbReference>
<dbReference type="Gene3D" id="3.40.50.12780">
    <property type="entry name" value="N-terminal domain of ligase-like"/>
    <property type="match status" value="1"/>
</dbReference>
<organism evidence="11 12">
    <name type="scientific">Kitasatospora viridis</name>
    <dbReference type="NCBI Taxonomy" id="281105"/>
    <lineage>
        <taxon>Bacteria</taxon>
        <taxon>Bacillati</taxon>
        <taxon>Actinomycetota</taxon>
        <taxon>Actinomycetes</taxon>
        <taxon>Kitasatosporales</taxon>
        <taxon>Streptomycetaceae</taxon>
        <taxon>Kitasatospora</taxon>
    </lineage>
</organism>
<dbReference type="Pfam" id="PF00501">
    <property type="entry name" value="AMP-binding"/>
    <property type="match status" value="1"/>
</dbReference>